<sequence length="208" mass="24592">MEIRLGEENICQDFVLYMKEESFKPHLHYISAISSFPISKLTEILPMSENKEAYDRINVLSAVDLQELNACIKQLYQRIIFNTTAKDLNTEQTSKIQNGVEDRHWLYIDGIQTMFQLSQLQDQVQAHAALNNSLLRLRLLHKKCNSVKVMFQLPKTEAPEYVRHLREREEDDAERNRIANGRDRHSNKRFKRDNTGILIGDYLWKYYM</sequence>
<dbReference type="EMBL" id="CP015059">
    <property type="protein sequence ID" value="QGN17026.1"/>
    <property type="molecule type" value="Genomic_DNA"/>
</dbReference>
<gene>
    <name evidence="2" type="primary">CSM2</name>
    <name evidence="2" type="ORF">FIM1_3755</name>
</gene>
<name>A0ABX6EZH4_KLUMA</name>
<protein>
    <submittedName>
        <fullName evidence="2">Chromosome segregation in meiosis protein 2</fullName>
    </submittedName>
</protein>
<dbReference type="Proteomes" id="UP000422736">
    <property type="component" value="Chromosome 6"/>
</dbReference>
<dbReference type="InterPro" id="IPR031783">
    <property type="entry name" value="Csm2"/>
</dbReference>
<dbReference type="Gene3D" id="3.40.50.300">
    <property type="entry name" value="P-loop containing nucleotide triphosphate hydrolases"/>
    <property type="match status" value="1"/>
</dbReference>
<evidence type="ECO:0000313" key="2">
    <source>
        <dbReference type="EMBL" id="QGN17026.1"/>
    </source>
</evidence>
<organism evidence="2 3">
    <name type="scientific">Kluyveromyces marxianus</name>
    <name type="common">Yeast</name>
    <name type="synonym">Candida kefyr</name>
    <dbReference type="NCBI Taxonomy" id="4911"/>
    <lineage>
        <taxon>Eukaryota</taxon>
        <taxon>Fungi</taxon>
        <taxon>Dikarya</taxon>
        <taxon>Ascomycota</taxon>
        <taxon>Saccharomycotina</taxon>
        <taxon>Saccharomycetes</taxon>
        <taxon>Saccharomycetales</taxon>
        <taxon>Saccharomycetaceae</taxon>
        <taxon>Kluyveromyces</taxon>
    </lineage>
</organism>
<feature type="compositionally biased region" description="Basic and acidic residues" evidence="1">
    <location>
        <begin position="168"/>
        <end position="184"/>
    </location>
</feature>
<dbReference type="Pfam" id="PF16834">
    <property type="entry name" value="CSM2"/>
    <property type="match status" value="1"/>
</dbReference>
<feature type="region of interest" description="Disordered" evidence="1">
    <location>
        <begin position="168"/>
        <end position="187"/>
    </location>
</feature>
<accession>A0ABX6EZH4</accession>
<dbReference type="InterPro" id="IPR027417">
    <property type="entry name" value="P-loop_NTPase"/>
</dbReference>
<evidence type="ECO:0000313" key="3">
    <source>
        <dbReference type="Proteomes" id="UP000422736"/>
    </source>
</evidence>
<reference evidence="2 3" key="1">
    <citation type="submission" date="2016-03" db="EMBL/GenBank/DDBJ databases">
        <title>How can Kluyveromyces marxianus grow so fast - potential evolutionary course in Saccharomyces Complex revealed by comparative genomics.</title>
        <authorList>
            <person name="Mo W."/>
            <person name="Lu W."/>
            <person name="Yang X."/>
            <person name="Qi J."/>
            <person name="Lv H."/>
        </authorList>
    </citation>
    <scope>NUCLEOTIDE SEQUENCE [LARGE SCALE GENOMIC DNA]</scope>
    <source>
        <strain evidence="2 3">FIM1</strain>
    </source>
</reference>
<evidence type="ECO:0000256" key="1">
    <source>
        <dbReference type="SAM" id="MobiDB-lite"/>
    </source>
</evidence>
<keyword evidence="3" id="KW-1185">Reference proteome</keyword>
<proteinExistence type="predicted"/>